<dbReference type="SMART" id="SM00382">
    <property type="entry name" value="AAA"/>
    <property type="match status" value="2"/>
</dbReference>
<evidence type="ECO:0000259" key="2">
    <source>
        <dbReference type="SMART" id="SM00382"/>
    </source>
</evidence>
<dbReference type="Gene3D" id="3.40.50.300">
    <property type="entry name" value="P-loop containing nucleotide triphosphate hydrolases"/>
    <property type="match status" value="2"/>
</dbReference>
<proteinExistence type="inferred from homology"/>
<dbReference type="PANTHER" id="PTHR10803">
    <property type="entry name" value="ARSENICAL PUMP-DRIVING ATPASE ARSENITE-TRANSLOCATING ATPASE"/>
    <property type="match status" value="1"/>
</dbReference>
<dbReference type="PIRSF" id="PIRSF001327">
    <property type="entry name" value="Arsenical_pump-driving_ATPase"/>
    <property type="match status" value="1"/>
</dbReference>
<dbReference type="EMBL" id="JBHSKD010000015">
    <property type="protein sequence ID" value="MFC5177717.1"/>
    <property type="molecule type" value="Genomic_DNA"/>
</dbReference>
<dbReference type="SUPFAM" id="SSF52540">
    <property type="entry name" value="P-loop containing nucleoside triphosphate hydrolases"/>
    <property type="match status" value="2"/>
</dbReference>
<evidence type="ECO:0000256" key="1">
    <source>
        <dbReference type="ARBA" id="ARBA00011040"/>
    </source>
</evidence>
<gene>
    <name evidence="3" type="primary">arsA</name>
    <name evidence="3" type="ORF">ACFPGP_13625</name>
</gene>
<dbReference type="InterPro" id="IPR025723">
    <property type="entry name" value="ArsA/GET3_ATPase-like"/>
</dbReference>
<evidence type="ECO:0000313" key="4">
    <source>
        <dbReference type="Proteomes" id="UP001596087"/>
    </source>
</evidence>
<dbReference type="NCBIfam" id="TIGR00345">
    <property type="entry name" value="GET3_arsA_TRC40"/>
    <property type="match status" value="1"/>
</dbReference>
<protein>
    <submittedName>
        <fullName evidence="3">Arsenical pump-driving ATPase</fullName>
    </submittedName>
</protein>
<dbReference type="InterPro" id="IPR016300">
    <property type="entry name" value="ATPase_ArsA/GET3"/>
</dbReference>
<sequence length="602" mass="63689">MQFVTDPPRFLFFTGKGGVGKTSLACAAAVRLAEQPGRRVLLVSTDPASNLAEVLQTPIGHQLTPVAGVPSLTSIEIDPEQAAAAYRDRILNPLAGRLPEEEISAARERLSGSCTTEVAAFDEFTTYLSHPEVGQQFDHVVFDTAPTGHTLRLLQLPGAWSSYLATGTGDASCLGPLAGLEKNRAAYAAAVVALRDPTRTRVVLVSRADATSLAEAARSTRELAESDIAVTHLVLNGLLPASREDELDPLYRALEDRQEAALAAVPAEIAALVRDQVPLVVPAPIGVDRLRALLPTADDAAAPSDAVAFDAAPGGAPAQVPLHPGGLGGLVDDLEAAGHGLVLCMGKGGVGKTTVAAAVAVALAERGHAVHLSTTDPAAHLTDVLPGAVPGLTVSRIDPDAAVAAYREHAMATRGKDASEEERAALAEDLRSPCNDEVAVFNEFARVVRDARRGFVVLDTAPTGHTLLLLDATGSYHRDVVRMFGEGSTRYRTPLMMLQDPELTRAVVVTLPEQTPVSEAAELQEDLRRAGIEPWGWVVNSSLAAARPSSPLLRRRAHDEEPQLDRVRELASRMVVLPLFATEPVGQEQLHRLAHDLDPVGS</sequence>
<dbReference type="Pfam" id="PF02374">
    <property type="entry name" value="ArsA_ATPase"/>
    <property type="match status" value="3"/>
</dbReference>
<name>A0ABW0BKX1_9ACTN</name>
<dbReference type="RefSeq" id="WP_378591038.1">
    <property type="nucleotide sequence ID" value="NZ_JBHSKD010000015.1"/>
</dbReference>
<comment type="similarity">
    <text evidence="1">Belongs to the arsA ATPase family.</text>
</comment>
<dbReference type="InterPro" id="IPR027541">
    <property type="entry name" value="Ars_ATPase"/>
</dbReference>
<organism evidence="3 4">
    <name type="scientific">Nocardioides taihuensis</name>
    <dbReference type="NCBI Taxonomy" id="1835606"/>
    <lineage>
        <taxon>Bacteria</taxon>
        <taxon>Bacillati</taxon>
        <taxon>Actinomycetota</taxon>
        <taxon>Actinomycetes</taxon>
        <taxon>Propionibacteriales</taxon>
        <taxon>Nocardioidaceae</taxon>
        <taxon>Nocardioides</taxon>
    </lineage>
</organism>
<dbReference type="NCBIfam" id="TIGR04291">
    <property type="entry name" value="arsen_driv_ArsA"/>
    <property type="match status" value="1"/>
</dbReference>
<evidence type="ECO:0000313" key="3">
    <source>
        <dbReference type="EMBL" id="MFC5177717.1"/>
    </source>
</evidence>
<dbReference type="InterPro" id="IPR027417">
    <property type="entry name" value="P-loop_NTPase"/>
</dbReference>
<dbReference type="PANTHER" id="PTHR10803:SF3">
    <property type="entry name" value="ATPASE GET3"/>
    <property type="match status" value="1"/>
</dbReference>
<dbReference type="InterPro" id="IPR003593">
    <property type="entry name" value="AAA+_ATPase"/>
</dbReference>
<feature type="domain" description="AAA+ ATPase" evidence="2">
    <location>
        <begin position="7"/>
        <end position="229"/>
    </location>
</feature>
<feature type="domain" description="AAA+ ATPase" evidence="2">
    <location>
        <begin position="339"/>
        <end position="531"/>
    </location>
</feature>
<keyword evidence="4" id="KW-1185">Reference proteome</keyword>
<comment type="caution">
    <text evidence="3">The sequence shown here is derived from an EMBL/GenBank/DDBJ whole genome shotgun (WGS) entry which is preliminary data.</text>
</comment>
<accession>A0ABW0BKX1</accession>
<dbReference type="Proteomes" id="UP001596087">
    <property type="component" value="Unassembled WGS sequence"/>
</dbReference>
<reference evidence="4" key="1">
    <citation type="journal article" date="2019" name="Int. J. Syst. Evol. Microbiol.">
        <title>The Global Catalogue of Microorganisms (GCM) 10K type strain sequencing project: providing services to taxonomists for standard genome sequencing and annotation.</title>
        <authorList>
            <consortium name="The Broad Institute Genomics Platform"/>
            <consortium name="The Broad Institute Genome Sequencing Center for Infectious Disease"/>
            <person name="Wu L."/>
            <person name="Ma J."/>
        </authorList>
    </citation>
    <scope>NUCLEOTIDE SEQUENCE [LARGE SCALE GENOMIC DNA]</scope>
    <source>
        <strain evidence="4">DFY41</strain>
    </source>
</reference>
<dbReference type="CDD" id="cd02035">
    <property type="entry name" value="ArsA"/>
    <property type="match status" value="2"/>
</dbReference>